<evidence type="ECO:0000313" key="1">
    <source>
        <dbReference type="EMBL" id="MBS5965166.1"/>
    </source>
</evidence>
<dbReference type="InterPro" id="IPR011604">
    <property type="entry name" value="PDDEXK-like_dom_sf"/>
</dbReference>
<dbReference type="Gene3D" id="3.90.320.10">
    <property type="match status" value="1"/>
</dbReference>
<dbReference type="Pfam" id="PF10926">
    <property type="entry name" value="DUF2800"/>
    <property type="match status" value="1"/>
</dbReference>
<dbReference type="RefSeq" id="WP_278735934.1">
    <property type="nucleotide sequence ID" value="NZ_JAHAIK010000014.1"/>
</dbReference>
<gene>
    <name evidence="1" type="ORF">KIA07_05840</name>
</gene>
<name>A0A943QNZ5_FINMA</name>
<evidence type="ECO:0000313" key="2">
    <source>
        <dbReference type="Proteomes" id="UP000730862"/>
    </source>
</evidence>
<dbReference type="AlphaFoldDB" id="A0A943QNZ5"/>
<protein>
    <submittedName>
        <fullName evidence="1">DUF2800 domain-containing protein</fullName>
    </submittedName>
</protein>
<dbReference type="InterPro" id="IPR021229">
    <property type="entry name" value="DUF2800"/>
</dbReference>
<organism evidence="1 2">
    <name type="scientific">Finegoldia magna</name>
    <name type="common">Peptostreptococcus magnus</name>
    <dbReference type="NCBI Taxonomy" id="1260"/>
    <lineage>
        <taxon>Bacteria</taxon>
        <taxon>Bacillati</taxon>
        <taxon>Bacillota</taxon>
        <taxon>Tissierellia</taxon>
        <taxon>Tissierellales</taxon>
        <taxon>Peptoniphilaceae</taxon>
        <taxon>Finegoldia</taxon>
    </lineage>
</organism>
<sequence length="374" mass="42918">MGDHAILSASSSSRWIHCPPSVRLSEKYEDEVSPYALEGTSAHALAEYKLKKLLGLDLKDPTEDLDFYDEEMDELTEGYASYVTEVISSYESPAVFVEERLDLSEYVKESFGTADCVVVGGKELHVIDLKYGQGVLVDAKDNSQLMLYGLGALTLFDGIYDIEKVVLHIYQPRRCNISTYEIKKTELYKWGETIREIAEKAYRGEGEFSCGEWCIFCKAKNKCRKRAEENLKLAQEEFTLPPELSDDEIEEILPRLDEMEQWVKDIKAYALERAMKGHRWKNLKLVEGRSNRKYRDEDEVVKKVKELGFNPFEEKILGITAMTKLLGKKVFDENITDLLEKPKGKLTLVSIRDKREEVKIDNVKEEFGGFNNAK</sequence>
<dbReference type="EMBL" id="JAHAIK010000014">
    <property type="protein sequence ID" value="MBS5965166.1"/>
    <property type="molecule type" value="Genomic_DNA"/>
</dbReference>
<comment type="caution">
    <text evidence="1">The sequence shown here is derived from an EMBL/GenBank/DDBJ whole genome shotgun (WGS) entry which is preliminary data.</text>
</comment>
<dbReference type="Proteomes" id="UP000730862">
    <property type="component" value="Unassembled WGS sequence"/>
</dbReference>
<proteinExistence type="predicted"/>
<accession>A0A943QNZ5</accession>
<reference evidence="1" key="1">
    <citation type="submission" date="2021-02" db="EMBL/GenBank/DDBJ databases">
        <title>Infant gut strain persistence is associated with maternal origin, phylogeny, and functional potential including surface adhesion and iron acquisition.</title>
        <authorList>
            <person name="Lou Y.C."/>
        </authorList>
    </citation>
    <scope>NUCLEOTIDE SEQUENCE</scope>
    <source>
        <strain evidence="1">L3_058_000G1_dasL3_058_000G1_concoct_72</strain>
    </source>
</reference>